<keyword evidence="3" id="KW-1185">Reference proteome</keyword>
<evidence type="ECO:0000313" key="2">
    <source>
        <dbReference type="EMBL" id="MFD1783568.1"/>
    </source>
</evidence>
<gene>
    <name evidence="2" type="ORF">ACFSC0_09210</name>
</gene>
<dbReference type="Gene3D" id="2.40.160.10">
    <property type="entry name" value="Porin"/>
    <property type="match status" value="1"/>
</dbReference>
<accession>A0ABW4N170</accession>
<evidence type="ECO:0000313" key="3">
    <source>
        <dbReference type="Proteomes" id="UP001597237"/>
    </source>
</evidence>
<dbReference type="RefSeq" id="WP_377283238.1">
    <property type="nucleotide sequence ID" value="NZ_JBHRSI010000008.1"/>
</dbReference>
<dbReference type="SUPFAM" id="SSF56935">
    <property type="entry name" value="Porins"/>
    <property type="match status" value="1"/>
</dbReference>
<dbReference type="Pfam" id="PF07396">
    <property type="entry name" value="Porin_O_P"/>
    <property type="match status" value="1"/>
</dbReference>
<dbReference type="Proteomes" id="UP001597237">
    <property type="component" value="Unassembled WGS sequence"/>
</dbReference>
<sequence length="378" mass="41350">MRSRFCAAALAGFAVSGAAAGQALAQDTPTIEFGMRAFVDYVEIDAEREVGDELNDDDIRLRLGRLWAEGDLTEKLSYKAEIDFGLEEIVWQDVFLSYALNDTSKVTVGNIKTLSLENLTSDAVTTFMERGPYNDVLGLGRLVSLEAKTGGDNWTAAAAVTGESLNDVDTHPQEVGVSLRGTFAPINEDRQKAHLGAWVRQRDRDAPSRLNYRLRPNTNFGPRFVSTSSFGEADTTLGLEAAYVHGPFAVQGEWAHVDVDGTTSDAQLNTWYASGSWFLTGHMRNYSAKNGRFERVKVENPVTKGGLGAIELALRYDNADLSEAPGGGEYSGWTVGANWHLTSNTRVMFNYTDSENDSVAPGADVDAEVAQVRFQFEF</sequence>
<dbReference type="InterPro" id="IPR010870">
    <property type="entry name" value="Porin_O/P"/>
</dbReference>
<feature type="chain" id="PRO_5046873171" evidence="1">
    <location>
        <begin position="26"/>
        <end position="378"/>
    </location>
</feature>
<feature type="signal peptide" evidence="1">
    <location>
        <begin position="1"/>
        <end position="25"/>
    </location>
</feature>
<dbReference type="EMBL" id="JBHUEY010000001">
    <property type="protein sequence ID" value="MFD1783568.1"/>
    <property type="molecule type" value="Genomic_DNA"/>
</dbReference>
<organism evidence="2 3">
    <name type="scientific">Phenylobacterium terrae</name>
    <dbReference type="NCBI Taxonomy" id="2665495"/>
    <lineage>
        <taxon>Bacteria</taxon>
        <taxon>Pseudomonadati</taxon>
        <taxon>Pseudomonadota</taxon>
        <taxon>Alphaproteobacteria</taxon>
        <taxon>Caulobacterales</taxon>
        <taxon>Caulobacteraceae</taxon>
        <taxon>Phenylobacterium</taxon>
    </lineage>
</organism>
<keyword evidence="1" id="KW-0732">Signal</keyword>
<name>A0ABW4N170_9CAUL</name>
<dbReference type="InterPro" id="IPR023614">
    <property type="entry name" value="Porin_dom_sf"/>
</dbReference>
<comment type="caution">
    <text evidence="2">The sequence shown here is derived from an EMBL/GenBank/DDBJ whole genome shotgun (WGS) entry which is preliminary data.</text>
</comment>
<proteinExistence type="predicted"/>
<evidence type="ECO:0000256" key="1">
    <source>
        <dbReference type="SAM" id="SignalP"/>
    </source>
</evidence>
<protein>
    <submittedName>
        <fullName evidence="2">OprO/OprP family phosphate-selective porin</fullName>
    </submittedName>
</protein>
<reference evidence="3" key="1">
    <citation type="journal article" date="2019" name="Int. J. Syst. Evol. Microbiol.">
        <title>The Global Catalogue of Microorganisms (GCM) 10K type strain sequencing project: providing services to taxonomists for standard genome sequencing and annotation.</title>
        <authorList>
            <consortium name="The Broad Institute Genomics Platform"/>
            <consortium name="The Broad Institute Genome Sequencing Center for Infectious Disease"/>
            <person name="Wu L."/>
            <person name="Ma J."/>
        </authorList>
    </citation>
    <scope>NUCLEOTIDE SEQUENCE [LARGE SCALE GENOMIC DNA]</scope>
    <source>
        <strain evidence="3">DFY28</strain>
    </source>
</reference>